<organism evidence="5">
    <name type="scientific">Phaeomonas parva</name>
    <dbReference type="NCBI Taxonomy" id="124430"/>
    <lineage>
        <taxon>Eukaryota</taxon>
        <taxon>Sar</taxon>
        <taxon>Stramenopiles</taxon>
        <taxon>Ochrophyta</taxon>
        <taxon>Pinguiophyceae</taxon>
        <taxon>Pinguiochrysidales</taxon>
        <taxon>Pinguiochrysidaceae</taxon>
        <taxon>Phaeomonas</taxon>
    </lineage>
</organism>
<evidence type="ECO:0000256" key="4">
    <source>
        <dbReference type="ARBA" id="ARBA00039977"/>
    </source>
</evidence>
<dbReference type="GO" id="GO:0032543">
    <property type="term" value="P:mitochondrial translation"/>
    <property type="evidence" value="ECO:0007669"/>
    <property type="project" value="TreeGrafter"/>
</dbReference>
<dbReference type="InterPro" id="IPR013025">
    <property type="entry name" value="Ribosomal_uL23-like"/>
</dbReference>
<dbReference type="PANTHER" id="PTHR12059">
    <property type="entry name" value="RIBOSOMAL PROTEIN L23-RELATED"/>
    <property type="match status" value="1"/>
</dbReference>
<gene>
    <name evidence="5" type="ORF">PPAR1163_LOCUS2498</name>
</gene>
<dbReference type="InterPro" id="IPR012677">
    <property type="entry name" value="Nucleotide-bd_a/b_plait_sf"/>
</dbReference>
<evidence type="ECO:0000256" key="2">
    <source>
        <dbReference type="ARBA" id="ARBA00022980"/>
    </source>
</evidence>
<evidence type="ECO:0000256" key="3">
    <source>
        <dbReference type="ARBA" id="ARBA00023274"/>
    </source>
</evidence>
<evidence type="ECO:0000256" key="1">
    <source>
        <dbReference type="ARBA" id="ARBA00006700"/>
    </source>
</evidence>
<dbReference type="AlphaFoldDB" id="A0A7S1TRR8"/>
<comment type="similarity">
    <text evidence="1">Belongs to the universal ribosomal protein uL23 family.</text>
</comment>
<dbReference type="GO" id="GO:0003735">
    <property type="term" value="F:structural constituent of ribosome"/>
    <property type="evidence" value="ECO:0007669"/>
    <property type="project" value="InterPro"/>
</dbReference>
<sequence>MPVRQWFPNAPIVLLRAPCRDTMTATFRVGKDMSKPDLKEYLTKIYQLPVVRITTANFSGKIKQVVDYRGKRHPIKRADYKKAWVQLESVPEANFELFKQWNEPRDELVEASAKDPGIRRMDGP</sequence>
<reference evidence="5" key="1">
    <citation type="submission" date="2021-01" db="EMBL/GenBank/DDBJ databases">
        <authorList>
            <person name="Corre E."/>
            <person name="Pelletier E."/>
            <person name="Niang G."/>
            <person name="Scheremetjew M."/>
            <person name="Finn R."/>
            <person name="Kale V."/>
            <person name="Holt S."/>
            <person name="Cochrane G."/>
            <person name="Meng A."/>
            <person name="Brown T."/>
            <person name="Cohen L."/>
        </authorList>
    </citation>
    <scope>NUCLEOTIDE SEQUENCE</scope>
    <source>
        <strain evidence="5">CCMP2877</strain>
    </source>
</reference>
<proteinExistence type="inferred from homology"/>
<dbReference type="PANTHER" id="PTHR12059:SF5">
    <property type="entry name" value="LARGE RIBOSOMAL SUBUNIT PROTEIN UL23M"/>
    <property type="match status" value="1"/>
</dbReference>
<dbReference type="EMBL" id="HBGJ01004209">
    <property type="protein sequence ID" value="CAD9244150.1"/>
    <property type="molecule type" value="Transcribed_RNA"/>
</dbReference>
<keyword evidence="2" id="KW-0689">Ribosomal protein</keyword>
<accession>A0A7S1TRR8</accession>
<dbReference type="GO" id="GO:0005762">
    <property type="term" value="C:mitochondrial large ribosomal subunit"/>
    <property type="evidence" value="ECO:0007669"/>
    <property type="project" value="TreeGrafter"/>
</dbReference>
<dbReference type="Pfam" id="PF00276">
    <property type="entry name" value="Ribosomal_L23"/>
    <property type="match status" value="1"/>
</dbReference>
<dbReference type="InterPro" id="IPR012678">
    <property type="entry name" value="Ribosomal_uL23/eL15/eS24_sf"/>
</dbReference>
<dbReference type="Gene3D" id="3.30.70.330">
    <property type="match status" value="1"/>
</dbReference>
<keyword evidence="3" id="KW-0687">Ribonucleoprotein</keyword>
<evidence type="ECO:0000313" key="5">
    <source>
        <dbReference type="EMBL" id="CAD9244150.1"/>
    </source>
</evidence>
<protein>
    <recommendedName>
        <fullName evidence="4">Large ribosomal subunit protein uL23m</fullName>
    </recommendedName>
</protein>
<name>A0A7S1TRR8_9STRA</name>
<dbReference type="SUPFAM" id="SSF54189">
    <property type="entry name" value="Ribosomal proteins S24e, L23 and L15e"/>
    <property type="match status" value="1"/>
</dbReference>